<dbReference type="EMBL" id="NJHN03000077">
    <property type="protein sequence ID" value="KAH9417249.1"/>
    <property type="molecule type" value="Genomic_DNA"/>
</dbReference>
<evidence type="ECO:0000256" key="1">
    <source>
        <dbReference type="SAM" id="MobiDB-lite"/>
    </source>
</evidence>
<name>A0ABQ8J3Z0_DERPT</name>
<reference evidence="2 3" key="2">
    <citation type="journal article" date="2022" name="Mol. Biol. Evol.">
        <title>Comparative Genomics Reveals Insights into the Divergent Evolution of Astigmatic Mites and Household Pest Adaptations.</title>
        <authorList>
            <person name="Xiong Q."/>
            <person name="Wan A.T."/>
            <person name="Liu X."/>
            <person name="Fung C.S."/>
            <person name="Xiao X."/>
            <person name="Malainual N."/>
            <person name="Hou J."/>
            <person name="Wang L."/>
            <person name="Wang M."/>
            <person name="Yang K.Y."/>
            <person name="Cui Y."/>
            <person name="Leung E.L."/>
            <person name="Nong W."/>
            <person name="Shin S.K."/>
            <person name="Au S.W."/>
            <person name="Jeong K.Y."/>
            <person name="Chew F.T."/>
            <person name="Hui J.H."/>
            <person name="Leung T.F."/>
            <person name="Tungtrongchitr A."/>
            <person name="Zhong N."/>
            <person name="Liu Z."/>
            <person name="Tsui S.K."/>
        </authorList>
    </citation>
    <scope>NUCLEOTIDE SEQUENCE [LARGE SCALE GENOMIC DNA]</scope>
    <source>
        <strain evidence="2">Derp</strain>
    </source>
</reference>
<feature type="region of interest" description="Disordered" evidence="1">
    <location>
        <begin position="52"/>
        <end position="117"/>
    </location>
</feature>
<comment type="caution">
    <text evidence="2">The sequence shown here is derived from an EMBL/GenBank/DDBJ whole genome shotgun (WGS) entry which is preliminary data.</text>
</comment>
<reference evidence="2 3" key="1">
    <citation type="journal article" date="2018" name="J. Allergy Clin. Immunol.">
        <title>High-quality assembly of Dermatophagoides pteronyssinus genome and transcriptome reveals a wide range of novel allergens.</title>
        <authorList>
            <person name="Liu X.Y."/>
            <person name="Yang K.Y."/>
            <person name="Wang M.Q."/>
            <person name="Kwok J.S."/>
            <person name="Zeng X."/>
            <person name="Yang Z."/>
            <person name="Xiao X.J."/>
            <person name="Lau C.P."/>
            <person name="Li Y."/>
            <person name="Huang Z.M."/>
            <person name="Ba J.G."/>
            <person name="Yim A.K."/>
            <person name="Ouyang C.Y."/>
            <person name="Ngai S.M."/>
            <person name="Chan T.F."/>
            <person name="Leung E.L."/>
            <person name="Liu L."/>
            <person name="Liu Z.G."/>
            <person name="Tsui S.K."/>
        </authorList>
    </citation>
    <scope>NUCLEOTIDE SEQUENCE [LARGE SCALE GENOMIC DNA]</scope>
    <source>
        <strain evidence="2">Derp</strain>
    </source>
</reference>
<dbReference type="SUPFAM" id="SSF49329">
    <property type="entry name" value="Cu,Zn superoxide dismutase-like"/>
    <property type="match status" value="1"/>
</dbReference>
<evidence type="ECO:0000313" key="2">
    <source>
        <dbReference type="EMBL" id="KAH9417249.1"/>
    </source>
</evidence>
<proteinExistence type="predicted"/>
<gene>
    <name evidence="2" type="ORF">DERP_007246</name>
</gene>
<keyword evidence="3" id="KW-1185">Reference proteome</keyword>
<feature type="compositionally biased region" description="Low complexity" evidence="1">
    <location>
        <begin position="62"/>
        <end position="97"/>
    </location>
</feature>
<organism evidence="2 3">
    <name type="scientific">Dermatophagoides pteronyssinus</name>
    <name type="common">European house dust mite</name>
    <dbReference type="NCBI Taxonomy" id="6956"/>
    <lineage>
        <taxon>Eukaryota</taxon>
        <taxon>Metazoa</taxon>
        <taxon>Ecdysozoa</taxon>
        <taxon>Arthropoda</taxon>
        <taxon>Chelicerata</taxon>
        <taxon>Arachnida</taxon>
        <taxon>Acari</taxon>
        <taxon>Acariformes</taxon>
        <taxon>Sarcoptiformes</taxon>
        <taxon>Astigmata</taxon>
        <taxon>Psoroptidia</taxon>
        <taxon>Analgoidea</taxon>
        <taxon>Pyroglyphidae</taxon>
        <taxon>Dermatophagoidinae</taxon>
        <taxon>Dermatophagoides</taxon>
    </lineage>
</organism>
<feature type="compositionally biased region" description="Polar residues" evidence="1">
    <location>
        <begin position="98"/>
        <end position="115"/>
    </location>
</feature>
<dbReference type="InterPro" id="IPR036423">
    <property type="entry name" value="SOD-like_Cu/Zn_dom_sf"/>
</dbReference>
<dbReference type="Proteomes" id="UP000887458">
    <property type="component" value="Unassembled WGS sequence"/>
</dbReference>
<sequence length="693" mass="74049">MTSILSIDRNHNRLLSILSIVMIVSILLFHSSSAAIPNKQLKAWGGISSTDQLRNSNEQNDDNVGSSSSSSTTTTTTTTNLATNNNDDNNDGQQSTTPSMNLNSSQPLMLNGTISPQPPHLVVSGRLVKPTIAQPLFHSSASSASSASSLFPKEDEYVEDEYEEEKKIKLPPKKLLGKLGGKKDESKKLLAIPVQESEYETVAQPVVEVKPVKKLKIKKPKIQPVAVAADEYAAAPVQPVASGYGYGAAPQAQPLLNSGYAPAPPMPYPGHYRIDSQPKGKFIPHFRQNSTENINDNGSTTLITENSDPNTNINSTLLESRETLTGVRSTPTFRSQIIPGYLAQEVTGSQSYLNFRNSSISSTNATKVDDRNKYNLYSAGVPQASVLAYSPPLPSYSSPSASSYAGYQPAPPPPAQYPYAYPAAPVYSPAPPVYLPPAAPAAVPTLGYTKVLNQVLDYYPSAASSSVYQNNNYSSQYDYSMPVAVVNVFCSDPHYPCSCTIYLTEINSYNMLISGVCSGLPKDSKFMMNLYPSGDITAGCNALGGYSSIGYRNPAAPIIELGAVKSDYQGVAFVNKLKHASIGVTCDKYGYKDSILGRAVGLVQMAIPVAVPVPYVAPTPSVYRRSAGGYSQPQLPLVGVSSGYGGVQSPLVLPTYTNSGKIAACGVIGLAGKDNSYETRELKSKLIANAKHE</sequence>
<accession>A0ABQ8J3Z0</accession>
<protein>
    <submittedName>
        <fullName evidence="2">Uncharacterized protein</fullName>
    </submittedName>
</protein>
<evidence type="ECO:0000313" key="3">
    <source>
        <dbReference type="Proteomes" id="UP000887458"/>
    </source>
</evidence>